<proteinExistence type="inferred from homology"/>
<dbReference type="InterPro" id="IPR001608">
    <property type="entry name" value="Ala_racemase_N"/>
</dbReference>
<gene>
    <name evidence="5" type="ORF">JOD17_001601</name>
</gene>
<accession>A0ABS2PB02</accession>
<dbReference type="NCBIfam" id="TIGR00044">
    <property type="entry name" value="YggS family pyridoxal phosphate-dependent enzyme"/>
    <property type="match status" value="1"/>
</dbReference>
<dbReference type="EMBL" id="JAFBEC010000004">
    <property type="protein sequence ID" value="MBM7632507.1"/>
    <property type="molecule type" value="Genomic_DNA"/>
</dbReference>
<dbReference type="CDD" id="cd00635">
    <property type="entry name" value="PLPDE_III_YBL036c_like"/>
    <property type="match status" value="1"/>
</dbReference>
<dbReference type="PANTHER" id="PTHR10146">
    <property type="entry name" value="PROLINE SYNTHETASE CO-TRANSCRIBED BACTERIAL HOMOLOG PROTEIN"/>
    <property type="match status" value="1"/>
</dbReference>
<comment type="function">
    <text evidence="2">Pyridoxal 5'-phosphate (PLP)-binding protein, which is involved in PLP homeostasis.</text>
</comment>
<dbReference type="Proteomes" id="UP000741863">
    <property type="component" value="Unassembled WGS sequence"/>
</dbReference>
<dbReference type="PANTHER" id="PTHR10146:SF14">
    <property type="entry name" value="PYRIDOXAL PHOSPHATE HOMEOSTASIS PROTEIN"/>
    <property type="match status" value="1"/>
</dbReference>
<name>A0ABS2PB02_9BACL</name>
<keyword evidence="1 2" id="KW-0663">Pyridoxal phosphate</keyword>
<dbReference type="PROSITE" id="PS01211">
    <property type="entry name" value="UPF0001"/>
    <property type="match status" value="1"/>
</dbReference>
<dbReference type="InterPro" id="IPR011078">
    <property type="entry name" value="PyrdxlP_homeostasis"/>
</dbReference>
<dbReference type="Gene3D" id="3.20.20.10">
    <property type="entry name" value="Alanine racemase"/>
    <property type="match status" value="1"/>
</dbReference>
<dbReference type="RefSeq" id="WP_204696803.1">
    <property type="nucleotide sequence ID" value="NZ_JAFBEC010000004.1"/>
</dbReference>
<keyword evidence="6" id="KW-1185">Reference proteome</keyword>
<dbReference type="SUPFAM" id="SSF51419">
    <property type="entry name" value="PLP-binding barrel"/>
    <property type="match status" value="1"/>
</dbReference>
<evidence type="ECO:0000256" key="1">
    <source>
        <dbReference type="ARBA" id="ARBA00022898"/>
    </source>
</evidence>
<comment type="caution">
    <text evidence="5">The sequence shown here is derived from an EMBL/GenBank/DDBJ whole genome shotgun (WGS) entry which is preliminary data.</text>
</comment>
<dbReference type="HAMAP" id="MF_02087">
    <property type="entry name" value="PLP_homeostasis"/>
    <property type="match status" value="1"/>
</dbReference>
<dbReference type="Pfam" id="PF01168">
    <property type="entry name" value="Ala_racemase_N"/>
    <property type="match status" value="1"/>
</dbReference>
<protein>
    <recommendedName>
        <fullName evidence="2">Pyridoxal phosphate homeostasis protein</fullName>
        <shortName evidence="2">PLP homeostasis protein</shortName>
    </recommendedName>
</protein>
<comment type="similarity">
    <text evidence="2 3">Belongs to the pyridoxal phosphate-binding protein YggS/PROSC family.</text>
</comment>
<evidence type="ECO:0000259" key="4">
    <source>
        <dbReference type="Pfam" id="PF01168"/>
    </source>
</evidence>
<organism evidence="5 6">
    <name type="scientific">Geomicrobium sediminis</name>
    <dbReference type="NCBI Taxonomy" id="1347788"/>
    <lineage>
        <taxon>Bacteria</taxon>
        <taxon>Bacillati</taxon>
        <taxon>Bacillota</taxon>
        <taxon>Bacilli</taxon>
        <taxon>Bacillales</taxon>
        <taxon>Geomicrobium</taxon>
    </lineage>
</organism>
<feature type="modified residue" description="N6-(pyridoxal phosphate)lysine" evidence="2">
    <location>
        <position position="36"/>
    </location>
</feature>
<sequence>MVVVSDNLLNINQEIKQACERVGRQQEEINIVAVTKYVSNERAEEAVASGVKHLGESRAEGLLEKREAITGAATWHFIGQLQSRKVKDVIHECDYLHSLDRISLAKEIQKRYKGDGTVKCFVQVNVSGEESKSGLTPEGVMSFIEQLQAYDAIEVVGLMTMAPYESVPEDTRPHFKKLKELQQEIVKREFAHAPCHELSMGMSNDYTVAIEEGATFIRVGSRLVGDERSNLA</sequence>
<reference evidence="5 6" key="1">
    <citation type="submission" date="2021-01" db="EMBL/GenBank/DDBJ databases">
        <title>Genomic Encyclopedia of Type Strains, Phase IV (KMG-IV): sequencing the most valuable type-strain genomes for metagenomic binning, comparative biology and taxonomic classification.</title>
        <authorList>
            <person name="Goeker M."/>
        </authorList>
    </citation>
    <scope>NUCLEOTIDE SEQUENCE [LARGE SCALE GENOMIC DNA]</scope>
    <source>
        <strain evidence="5 6">DSM 25540</strain>
    </source>
</reference>
<dbReference type="PIRSF" id="PIRSF004848">
    <property type="entry name" value="YBL036c_PLPDEIII"/>
    <property type="match status" value="1"/>
</dbReference>
<evidence type="ECO:0000313" key="6">
    <source>
        <dbReference type="Proteomes" id="UP000741863"/>
    </source>
</evidence>
<dbReference type="InterPro" id="IPR029066">
    <property type="entry name" value="PLP-binding_barrel"/>
</dbReference>
<evidence type="ECO:0000256" key="2">
    <source>
        <dbReference type="HAMAP-Rule" id="MF_02087"/>
    </source>
</evidence>
<evidence type="ECO:0000256" key="3">
    <source>
        <dbReference type="RuleBase" id="RU004514"/>
    </source>
</evidence>
<evidence type="ECO:0000313" key="5">
    <source>
        <dbReference type="EMBL" id="MBM7632507.1"/>
    </source>
</evidence>
<feature type="domain" description="Alanine racemase N-terminal" evidence="4">
    <location>
        <begin position="14"/>
        <end position="226"/>
    </location>
</feature>